<dbReference type="Proteomes" id="UP001207468">
    <property type="component" value="Unassembled WGS sequence"/>
</dbReference>
<sequence>MSGRTAQLKWRLDEQGINYTNKKAVENFCLIGTPLPPLEKKDSNEFVPLWKQDVRDEKGRRRLHGAFTGGFSSTPLVPRKVHSRWTPSTFVSSRSDRAKQRASRPEDYMDDEDLAELRESQLMVGVKEQQQRDAFGAAHPDVPQGDPEQDSMAASIQRALMPPPEDSPGVRLLKKMGWRPGQGVGPRVSWRTRKIQDLLAAAKSINGVDIDALTTRRKRSATCTRPATRSYPGFRQSRTRTGSALWPLRGSWRASVKGLLSPRVQSLPVTGFGLGALNEAEDDDIDVYDSTSRGDRTYMPYAAIRDADDSSGQRFPNGVVVLSGFALSPDPYIEGTMFPIPEIPEGWKPDLWRVWQKEPGVDDAVASASTRKSVLGKRKLTADQRGAILGETPLPSTRSVFDYLSKEDRERIEHAAAGLHPAAPDSMPGPVEPPRAPSSIPYTAPHTASAALKGFMPFTGDPAKQARYVAYLGSQSTPDALELLPSKLPGQTSEEYYKELSDYSKSAAIFKPVPGKMASRFTTAVVIEVGPNANGGLHQPTHEPEPAIAPAQGGERAGEGTTRREEEEQSSKAHAARIGMFGAHTRDVVPMEGNAWKAEEALAEADLQTATGTADAGPSCASTSHRTTRDLENIGLGEDDSQGRDTLTYVRPSMDIFKAIFASDDEDSDEDVEDDGDQGEDALEAAGPSTSPKRPEEGPTANADAEAIPAHLRSHDAAGDVPTYEPRSGERPSPGAQGAIDLATFKPVFVPRGKRETHKSRDKNEGGGRGKDRDRDKKRAAKAVVSFEDGEDAGSGQVAKKEEAPQGGEGKNAEGGEGKEEGDVETWVEKPPPQVVASFAAGAPNPPNEGKLRIGGPARGRLPTLSTRDVTEGPTRGRKRAIDFL</sequence>
<proteinExistence type="predicted"/>
<protein>
    <submittedName>
        <fullName evidence="1">Uncharacterized protein</fullName>
    </submittedName>
</protein>
<organism evidence="1 2">
    <name type="scientific">Russula earlei</name>
    <dbReference type="NCBI Taxonomy" id="71964"/>
    <lineage>
        <taxon>Eukaryota</taxon>
        <taxon>Fungi</taxon>
        <taxon>Dikarya</taxon>
        <taxon>Basidiomycota</taxon>
        <taxon>Agaricomycotina</taxon>
        <taxon>Agaricomycetes</taxon>
        <taxon>Russulales</taxon>
        <taxon>Russulaceae</taxon>
        <taxon>Russula</taxon>
    </lineage>
</organism>
<dbReference type="EMBL" id="JAGFNK010000358">
    <property type="protein sequence ID" value="KAI9451844.1"/>
    <property type="molecule type" value="Genomic_DNA"/>
</dbReference>
<evidence type="ECO:0000313" key="1">
    <source>
        <dbReference type="EMBL" id="KAI9451844.1"/>
    </source>
</evidence>
<gene>
    <name evidence="1" type="ORF">F5148DRAFT_1277664</name>
</gene>
<accession>A0ACC0TWH9</accession>
<comment type="caution">
    <text evidence="1">The sequence shown here is derived from an EMBL/GenBank/DDBJ whole genome shotgun (WGS) entry which is preliminary data.</text>
</comment>
<keyword evidence="2" id="KW-1185">Reference proteome</keyword>
<evidence type="ECO:0000313" key="2">
    <source>
        <dbReference type="Proteomes" id="UP001207468"/>
    </source>
</evidence>
<name>A0ACC0TWH9_9AGAM</name>
<reference evidence="1" key="1">
    <citation type="submission" date="2021-03" db="EMBL/GenBank/DDBJ databases">
        <title>Evolutionary priming and transition to the ectomycorrhizal habit in an iconic lineage of mushroom-forming fungi: is preadaptation a requirement?</title>
        <authorList>
            <consortium name="DOE Joint Genome Institute"/>
            <person name="Looney B.P."/>
            <person name="Miyauchi S."/>
            <person name="Morin E."/>
            <person name="Drula E."/>
            <person name="Courty P.E."/>
            <person name="Chicoki N."/>
            <person name="Fauchery L."/>
            <person name="Kohler A."/>
            <person name="Kuo A."/>
            <person name="LaButti K."/>
            <person name="Pangilinan J."/>
            <person name="Lipzen A."/>
            <person name="Riley R."/>
            <person name="Andreopoulos W."/>
            <person name="He G."/>
            <person name="Johnson J."/>
            <person name="Barry K.W."/>
            <person name="Grigoriev I.V."/>
            <person name="Nagy L."/>
            <person name="Hibbett D."/>
            <person name="Henrissat B."/>
            <person name="Matheny P.B."/>
            <person name="Labbe J."/>
            <person name="Martin A.F."/>
        </authorList>
    </citation>
    <scope>NUCLEOTIDE SEQUENCE</scope>
    <source>
        <strain evidence="1">BPL698</strain>
    </source>
</reference>